<dbReference type="SUPFAM" id="SSF49562">
    <property type="entry name" value="C2 domain (Calcium/lipid-binding domain, CaLB)"/>
    <property type="match status" value="1"/>
</dbReference>
<evidence type="ECO:0000256" key="2">
    <source>
        <dbReference type="ARBA" id="ARBA00022801"/>
    </source>
</evidence>
<gene>
    <name evidence="7" type="primary">LOC113437903</name>
</gene>
<keyword evidence="4" id="KW-0443">Lipid metabolism</keyword>
<dbReference type="Gene3D" id="2.60.40.150">
    <property type="entry name" value="C2 domain"/>
    <property type="match status" value="1"/>
</dbReference>
<dbReference type="Pfam" id="PF00168">
    <property type="entry name" value="C2"/>
    <property type="match status" value="1"/>
</dbReference>
<proteinExistence type="predicted"/>
<dbReference type="GO" id="GO:0006629">
    <property type="term" value="P:lipid metabolic process"/>
    <property type="evidence" value="ECO:0007669"/>
    <property type="project" value="UniProtKB-KW"/>
</dbReference>
<dbReference type="Proteomes" id="UP000472273">
    <property type="component" value="Unplaced"/>
</dbReference>
<evidence type="ECO:0000256" key="4">
    <source>
        <dbReference type="ARBA" id="ARBA00023098"/>
    </source>
</evidence>
<dbReference type="GO" id="GO:0060470">
    <property type="term" value="P:positive regulation of cytosolic calcium ion concentration involved in egg activation"/>
    <property type="evidence" value="ECO:0007669"/>
    <property type="project" value="TreeGrafter"/>
</dbReference>
<dbReference type="CDD" id="cd00275">
    <property type="entry name" value="C2_PLC_like"/>
    <property type="match status" value="1"/>
</dbReference>
<reference evidence="7" key="1">
    <citation type="submission" date="2025-08" db="UniProtKB">
        <authorList>
            <consortium name="Ensembl"/>
        </authorList>
    </citation>
    <scope>IDENTIFICATION</scope>
</reference>
<comment type="cofactor">
    <cofactor evidence="1">
        <name>Ca(2+)</name>
        <dbReference type="ChEBI" id="CHEBI:29108"/>
    </cofactor>
</comment>
<dbReference type="PROSITE" id="PS50004">
    <property type="entry name" value="C2"/>
    <property type="match status" value="1"/>
</dbReference>
<sequence>LKMHATLNPRWNETFTFTVQVPDLALIRFVVEDQMAVLANDFLGQFTLPLLSMNKGYRHVPLVSKLGVTLKPASLFVYIWYFQQ</sequence>
<evidence type="ECO:0000259" key="6">
    <source>
        <dbReference type="PROSITE" id="PS50004"/>
    </source>
</evidence>
<dbReference type="GO" id="GO:0005634">
    <property type="term" value="C:nucleus"/>
    <property type="evidence" value="ECO:0007669"/>
    <property type="project" value="TreeGrafter"/>
</dbReference>
<evidence type="ECO:0000313" key="7">
    <source>
        <dbReference type="Ensembl" id="ENSPTXP00000003494.1"/>
    </source>
</evidence>
<organism evidence="7 8">
    <name type="scientific">Pseudonaja textilis</name>
    <name type="common">Eastern brown snake</name>
    <dbReference type="NCBI Taxonomy" id="8673"/>
    <lineage>
        <taxon>Eukaryota</taxon>
        <taxon>Metazoa</taxon>
        <taxon>Chordata</taxon>
        <taxon>Craniata</taxon>
        <taxon>Vertebrata</taxon>
        <taxon>Euteleostomi</taxon>
        <taxon>Lepidosauria</taxon>
        <taxon>Squamata</taxon>
        <taxon>Bifurcata</taxon>
        <taxon>Unidentata</taxon>
        <taxon>Episquamata</taxon>
        <taxon>Toxicofera</taxon>
        <taxon>Serpentes</taxon>
        <taxon>Colubroidea</taxon>
        <taxon>Elapidae</taxon>
        <taxon>Hydrophiinae</taxon>
        <taxon>Pseudonaja</taxon>
    </lineage>
</organism>
<evidence type="ECO:0000313" key="8">
    <source>
        <dbReference type="Proteomes" id="UP000472273"/>
    </source>
</evidence>
<name>A0A670XUK1_PSETE</name>
<comment type="catalytic activity">
    <reaction evidence="5">
        <text>a 1,2-diacyl-sn-glycero-3-phospho-(1D-myo-inositol-4,5-bisphosphate) + H2O = 1D-myo-inositol 1,4,5-trisphosphate + a 1,2-diacyl-sn-glycerol + H(+)</text>
        <dbReference type="Rhea" id="RHEA:33179"/>
        <dbReference type="ChEBI" id="CHEBI:15377"/>
        <dbReference type="ChEBI" id="CHEBI:15378"/>
        <dbReference type="ChEBI" id="CHEBI:17815"/>
        <dbReference type="ChEBI" id="CHEBI:58456"/>
        <dbReference type="ChEBI" id="CHEBI:203600"/>
        <dbReference type="EC" id="3.1.4.11"/>
    </reaction>
    <physiologicalReaction direction="left-to-right" evidence="5">
        <dbReference type="Rhea" id="RHEA:33180"/>
    </physiologicalReaction>
</comment>
<dbReference type="GO" id="GO:0004435">
    <property type="term" value="F:phosphatidylinositol-4,5-bisphosphate phospholipase C activity"/>
    <property type="evidence" value="ECO:0007669"/>
    <property type="project" value="UniProtKB-EC"/>
</dbReference>
<dbReference type="InterPro" id="IPR000008">
    <property type="entry name" value="C2_dom"/>
</dbReference>
<reference evidence="7" key="2">
    <citation type="submission" date="2025-09" db="UniProtKB">
        <authorList>
            <consortium name="Ensembl"/>
        </authorList>
    </citation>
    <scope>IDENTIFICATION</scope>
</reference>
<keyword evidence="3" id="KW-0106">Calcium</keyword>
<keyword evidence="8" id="KW-1185">Reference proteome</keyword>
<keyword evidence="2" id="KW-0378">Hydrolase</keyword>
<feature type="domain" description="C2" evidence="6">
    <location>
        <begin position="1"/>
        <end position="64"/>
    </location>
</feature>
<dbReference type="InterPro" id="IPR001192">
    <property type="entry name" value="PI-PLC_fam"/>
</dbReference>
<dbReference type="Ensembl" id="ENSPTXT00000003598.1">
    <property type="protein sequence ID" value="ENSPTXP00000003494.1"/>
    <property type="gene ID" value="ENSPTXG00000002619.1"/>
</dbReference>
<accession>A0A670XUK1</accession>
<dbReference type="AlphaFoldDB" id="A0A670XUK1"/>
<dbReference type="GO" id="GO:0035556">
    <property type="term" value="P:intracellular signal transduction"/>
    <property type="evidence" value="ECO:0007669"/>
    <property type="project" value="InterPro"/>
</dbReference>
<evidence type="ECO:0000256" key="3">
    <source>
        <dbReference type="ARBA" id="ARBA00022837"/>
    </source>
</evidence>
<dbReference type="GeneTree" id="ENSGT00940000159950"/>
<evidence type="ECO:0000256" key="5">
    <source>
        <dbReference type="ARBA" id="ARBA00023674"/>
    </source>
</evidence>
<dbReference type="InterPro" id="IPR035892">
    <property type="entry name" value="C2_domain_sf"/>
</dbReference>
<protein>
    <recommendedName>
        <fullName evidence="6">C2 domain-containing protein</fullName>
    </recommendedName>
</protein>
<evidence type="ECO:0000256" key="1">
    <source>
        <dbReference type="ARBA" id="ARBA00001913"/>
    </source>
</evidence>
<dbReference type="PANTHER" id="PTHR10336">
    <property type="entry name" value="PHOSPHOINOSITIDE-SPECIFIC PHOSPHOLIPASE C FAMILY PROTEIN"/>
    <property type="match status" value="1"/>
</dbReference>
<dbReference type="PANTHER" id="PTHR10336:SF29">
    <property type="entry name" value="1-PHOSPHATIDYLINOSITOL 4,5-BISPHOSPHATE PHOSPHODIESTERASE ZETA-1"/>
    <property type="match status" value="1"/>
</dbReference>